<comment type="subcellular location">
    <subcellularLocation>
        <location evidence="1">Cell membrane</location>
        <topology evidence="1">Multi-pass membrane protein</topology>
    </subcellularLocation>
</comment>
<protein>
    <submittedName>
        <fullName evidence="8">Possible transporter, MFS family</fullName>
    </submittedName>
</protein>
<feature type="transmembrane region" description="Helical" evidence="6">
    <location>
        <begin position="96"/>
        <end position="117"/>
    </location>
</feature>
<keyword evidence="9" id="KW-1185">Reference proteome</keyword>
<organism evidence="8 9">
    <name type="scientific">Prochlorococcus marinus (strain MIT 9313)</name>
    <dbReference type="NCBI Taxonomy" id="74547"/>
    <lineage>
        <taxon>Bacteria</taxon>
        <taxon>Bacillati</taxon>
        <taxon>Cyanobacteriota</taxon>
        <taxon>Cyanophyceae</taxon>
        <taxon>Synechococcales</taxon>
        <taxon>Prochlorococcaceae</taxon>
        <taxon>Prochlorococcus</taxon>
    </lineage>
</organism>
<dbReference type="PANTHER" id="PTHR43124:SF3">
    <property type="entry name" value="CHLORAMPHENICOL EFFLUX PUMP RV0191"/>
    <property type="match status" value="1"/>
</dbReference>
<keyword evidence="5 6" id="KW-0472">Membrane</keyword>
<evidence type="ECO:0000256" key="5">
    <source>
        <dbReference type="ARBA" id="ARBA00023136"/>
    </source>
</evidence>
<dbReference type="eggNOG" id="COG0477">
    <property type="taxonomic scope" value="Bacteria"/>
</dbReference>
<proteinExistence type="predicted"/>
<name>Q7V4S2_PROMM</name>
<dbReference type="GO" id="GO:0005886">
    <property type="term" value="C:plasma membrane"/>
    <property type="evidence" value="ECO:0007669"/>
    <property type="project" value="UniProtKB-SubCell"/>
</dbReference>
<feature type="transmembrane region" description="Helical" evidence="6">
    <location>
        <begin position="161"/>
        <end position="182"/>
    </location>
</feature>
<dbReference type="Pfam" id="PF07690">
    <property type="entry name" value="MFS_1"/>
    <property type="match status" value="1"/>
</dbReference>
<dbReference type="RefSeq" id="WP_011131240.1">
    <property type="nucleotide sequence ID" value="NC_005071.1"/>
</dbReference>
<gene>
    <name evidence="8" type="ordered locus">PMT_1873</name>
</gene>
<evidence type="ECO:0000256" key="1">
    <source>
        <dbReference type="ARBA" id="ARBA00004651"/>
    </source>
</evidence>
<dbReference type="SUPFAM" id="SSF103473">
    <property type="entry name" value="MFS general substrate transporter"/>
    <property type="match status" value="1"/>
</dbReference>
<evidence type="ECO:0000256" key="6">
    <source>
        <dbReference type="SAM" id="Phobius"/>
    </source>
</evidence>
<evidence type="ECO:0000313" key="8">
    <source>
        <dbReference type="EMBL" id="CAE22048.1"/>
    </source>
</evidence>
<evidence type="ECO:0000256" key="2">
    <source>
        <dbReference type="ARBA" id="ARBA00022475"/>
    </source>
</evidence>
<keyword evidence="2" id="KW-1003">Cell membrane</keyword>
<feature type="transmembrane region" description="Helical" evidence="6">
    <location>
        <begin position="338"/>
        <end position="362"/>
    </location>
</feature>
<feature type="transmembrane region" description="Helical" evidence="6">
    <location>
        <begin position="303"/>
        <end position="326"/>
    </location>
</feature>
<feature type="transmembrane region" description="Helical" evidence="6">
    <location>
        <begin position="278"/>
        <end position="297"/>
    </location>
</feature>
<evidence type="ECO:0000256" key="3">
    <source>
        <dbReference type="ARBA" id="ARBA00022692"/>
    </source>
</evidence>
<feature type="transmembrane region" description="Helical" evidence="6">
    <location>
        <begin position="374"/>
        <end position="393"/>
    </location>
</feature>
<dbReference type="KEGG" id="pmt:PMT_1873"/>
<dbReference type="HOGENOM" id="CLU_707736_0_0_3"/>
<dbReference type="PANTHER" id="PTHR43124">
    <property type="entry name" value="PURINE EFFLUX PUMP PBUE"/>
    <property type="match status" value="1"/>
</dbReference>
<feature type="transmembrane region" description="Helical" evidence="6">
    <location>
        <begin position="250"/>
        <end position="271"/>
    </location>
</feature>
<dbReference type="AlphaFoldDB" id="Q7V4S2"/>
<evidence type="ECO:0000313" key="9">
    <source>
        <dbReference type="Proteomes" id="UP000001423"/>
    </source>
</evidence>
<feature type="domain" description="Major facilitator superfamily (MFS) profile" evidence="7">
    <location>
        <begin position="1"/>
        <end position="396"/>
    </location>
</feature>
<dbReference type="EMBL" id="BX548175">
    <property type="protein sequence ID" value="CAE22048.1"/>
    <property type="molecule type" value="Genomic_DNA"/>
</dbReference>
<dbReference type="OrthoDB" id="551457at2"/>
<dbReference type="InterPro" id="IPR050189">
    <property type="entry name" value="MFS_Efflux_Transporters"/>
</dbReference>
<evidence type="ECO:0000259" key="7">
    <source>
        <dbReference type="PROSITE" id="PS50850"/>
    </source>
</evidence>
<dbReference type="Proteomes" id="UP000001423">
    <property type="component" value="Chromosome"/>
</dbReference>
<dbReference type="GO" id="GO:0022857">
    <property type="term" value="F:transmembrane transporter activity"/>
    <property type="evidence" value="ECO:0007669"/>
    <property type="project" value="InterPro"/>
</dbReference>
<keyword evidence="3 6" id="KW-0812">Transmembrane</keyword>
<dbReference type="PROSITE" id="PS50850">
    <property type="entry name" value="MFS"/>
    <property type="match status" value="1"/>
</dbReference>
<accession>Q7V4S2</accession>
<sequence length="404" mass="42211">MRDRLLWILSLLFVAWMVWSETSFQYFDQSLADELALSSADVAVVGGAFLLPYGLVQIPVGWVLDRGRAERWLLLGAITATALTLAFARAETLDGLIISRAGMGLACAVAFPASGLLARRTLPPQRFALAMGATDSLLGFGAALAALMPVLIHLGSWRQQVTLQIMVLALLVATPLVVVVVASSQQSRAKPSQSIRERQVADHSGRWSADAIKKVVHAALIYAWGAGTLFGFCQYGLLSEVEGWSGSLKVGVGMVLSLFTSVGMLGAGWLGSHQSRRAPILLAGSCSAAAALLVLVATNPQSVIVLILAGAILGLGLGTSVLAFPLAEAEAPPAQTALVVAFVNTAGTLMGALMIMLSGVLLQVSTPGNTTLVVLTYGSLALLGIILAALLQINTIKRSAQFLS</sequence>
<reference evidence="8 9" key="1">
    <citation type="journal article" date="2003" name="Nature">
        <title>Genome divergence in two Prochlorococcus ecotypes reflects oceanic niche differentiation.</title>
        <authorList>
            <person name="Rocap G."/>
            <person name="Larimer F.W."/>
            <person name="Lamerdin J.E."/>
            <person name="Malfatti S."/>
            <person name="Chain P."/>
            <person name="Ahlgren N.A."/>
            <person name="Arellano A."/>
            <person name="Coleman M."/>
            <person name="Hauser L."/>
            <person name="Hess W.R."/>
            <person name="Johnson Z.I."/>
            <person name="Land M.L."/>
            <person name="Lindell D."/>
            <person name="Post A.F."/>
            <person name="Regala W."/>
            <person name="Shah M."/>
            <person name="Shaw S.L."/>
            <person name="Steglich C."/>
            <person name="Sullivan M.B."/>
            <person name="Ting C.S."/>
            <person name="Tolonen A."/>
            <person name="Webb E.A."/>
            <person name="Zinser E.R."/>
            <person name="Chisholm S.W."/>
        </authorList>
    </citation>
    <scope>NUCLEOTIDE SEQUENCE [LARGE SCALE GENOMIC DNA]</scope>
    <source>
        <strain evidence="9">MIT 9313</strain>
    </source>
</reference>
<feature type="transmembrane region" description="Helical" evidence="6">
    <location>
        <begin position="215"/>
        <end position="238"/>
    </location>
</feature>
<dbReference type="Gene3D" id="1.20.1250.20">
    <property type="entry name" value="MFS general substrate transporter like domains"/>
    <property type="match status" value="2"/>
</dbReference>
<dbReference type="InterPro" id="IPR020846">
    <property type="entry name" value="MFS_dom"/>
</dbReference>
<keyword evidence="4 6" id="KW-1133">Transmembrane helix</keyword>
<feature type="transmembrane region" description="Helical" evidence="6">
    <location>
        <begin position="44"/>
        <end position="64"/>
    </location>
</feature>
<evidence type="ECO:0000256" key="4">
    <source>
        <dbReference type="ARBA" id="ARBA00022989"/>
    </source>
</evidence>
<dbReference type="InterPro" id="IPR011701">
    <property type="entry name" value="MFS"/>
</dbReference>
<feature type="transmembrane region" description="Helical" evidence="6">
    <location>
        <begin position="71"/>
        <end position="90"/>
    </location>
</feature>
<dbReference type="InterPro" id="IPR036259">
    <property type="entry name" value="MFS_trans_sf"/>
</dbReference>
<feature type="transmembrane region" description="Helical" evidence="6">
    <location>
        <begin position="137"/>
        <end position="155"/>
    </location>
</feature>